<dbReference type="OrthoDB" id="424012at2759"/>
<gene>
    <name evidence="11" type="ORF">FGIG_11051</name>
</gene>
<dbReference type="Gene3D" id="3.40.800.20">
    <property type="entry name" value="Histone deacetylase domain"/>
    <property type="match status" value="2"/>
</dbReference>
<dbReference type="GO" id="GO:0141221">
    <property type="term" value="F:histone deacetylase activity, hydrolytic mechanism"/>
    <property type="evidence" value="ECO:0007669"/>
    <property type="project" value="UniProtKB-EC"/>
</dbReference>
<sequence length="301" mass="34138">MYEITQRTVDFSCIYVTIFTPLPIRVVHPVNVDVTASGLLSVMKTFQSCLLVLVDVISFIVVWHPVESNCCFTFLIRIFQFRTALLLDDRMLLHKNEWFPSHPECPERVTSIIERLSERGLLRRCIVTSEDVGDAEYLAIFHQLIMPMAYEFDPDLILVSAGYDCAFGCPLGKLNVSPSLFAHLTHMLMSLAEGKLVVALEVSLSSSLRSLNVLKSIADCVSVLRYRWRSLHLFQLAELVPAPDLNHIPDRSWANVKVPGLEPEEHIHEPDIANSIGNKMKQLKRDHPVARNATVPRFVDF</sequence>
<evidence type="ECO:0000256" key="2">
    <source>
        <dbReference type="ARBA" id="ARBA00007738"/>
    </source>
</evidence>
<reference evidence="11 12" key="1">
    <citation type="submission" date="2019-04" db="EMBL/GenBank/DDBJ databases">
        <title>Annotation for the trematode Fasciola gigantica.</title>
        <authorList>
            <person name="Choi Y.-J."/>
        </authorList>
    </citation>
    <scope>NUCLEOTIDE SEQUENCE [LARGE SCALE GENOMIC DNA]</scope>
    <source>
        <strain evidence="11">Uganda_cow_1</strain>
    </source>
</reference>
<dbReference type="AlphaFoldDB" id="A0A504Z4P2"/>
<keyword evidence="4" id="KW-0678">Repressor</keyword>
<feature type="domain" description="Histone deacetylase" evidence="10">
    <location>
        <begin position="129"/>
        <end position="201"/>
    </location>
</feature>
<evidence type="ECO:0000256" key="3">
    <source>
        <dbReference type="ARBA" id="ARBA00012111"/>
    </source>
</evidence>
<dbReference type="EMBL" id="SUNJ01003923">
    <property type="protein sequence ID" value="TPP64888.1"/>
    <property type="molecule type" value="Genomic_DNA"/>
</dbReference>
<evidence type="ECO:0000259" key="10">
    <source>
        <dbReference type="Pfam" id="PF00850"/>
    </source>
</evidence>
<protein>
    <recommendedName>
        <fullName evidence="3">histone deacetylase</fullName>
        <ecNumber evidence="3">3.5.1.98</ecNumber>
    </recommendedName>
</protein>
<dbReference type="GO" id="GO:0040029">
    <property type="term" value="P:epigenetic regulation of gene expression"/>
    <property type="evidence" value="ECO:0007669"/>
    <property type="project" value="TreeGrafter"/>
</dbReference>
<comment type="caution">
    <text evidence="11">The sequence shown here is derived from an EMBL/GenBank/DDBJ whole genome shotgun (WGS) entry which is preliminary data.</text>
</comment>
<dbReference type="InterPro" id="IPR023696">
    <property type="entry name" value="Ureohydrolase_dom_sf"/>
</dbReference>
<evidence type="ECO:0000256" key="9">
    <source>
        <dbReference type="ARBA" id="ARBA00023242"/>
    </source>
</evidence>
<keyword evidence="6" id="KW-0156">Chromatin regulator</keyword>
<dbReference type="Proteomes" id="UP000316759">
    <property type="component" value="Unassembled WGS sequence"/>
</dbReference>
<comment type="subcellular location">
    <subcellularLocation>
        <location evidence="1">Nucleus</location>
    </subcellularLocation>
</comment>
<evidence type="ECO:0000313" key="12">
    <source>
        <dbReference type="Proteomes" id="UP000316759"/>
    </source>
</evidence>
<keyword evidence="9" id="KW-0539">Nucleus</keyword>
<evidence type="ECO:0000256" key="6">
    <source>
        <dbReference type="ARBA" id="ARBA00022853"/>
    </source>
</evidence>
<evidence type="ECO:0000313" key="11">
    <source>
        <dbReference type="EMBL" id="TPP64888.1"/>
    </source>
</evidence>
<dbReference type="InterPro" id="IPR037138">
    <property type="entry name" value="His_deacetylse_dom_sf"/>
</dbReference>
<dbReference type="PANTHER" id="PTHR10625">
    <property type="entry name" value="HISTONE DEACETYLASE HDAC1-RELATED"/>
    <property type="match status" value="1"/>
</dbReference>
<keyword evidence="7" id="KW-0805">Transcription regulation</keyword>
<keyword evidence="5" id="KW-0378">Hydrolase</keyword>
<dbReference type="SUPFAM" id="SSF52768">
    <property type="entry name" value="Arginase/deacetylase"/>
    <property type="match status" value="2"/>
</dbReference>
<keyword evidence="12" id="KW-1185">Reference proteome</keyword>
<name>A0A504Z4P2_FASGI</name>
<organism evidence="11 12">
    <name type="scientific">Fasciola gigantica</name>
    <name type="common">Giant liver fluke</name>
    <dbReference type="NCBI Taxonomy" id="46835"/>
    <lineage>
        <taxon>Eukaryota</taxon>
        <taxon>Metazoa</taxon>
        <taxon>Spiralia</taxon>
        <taxon>Lophotrochozoa</taxon>
        <taxon>Platyhelminthes</taxon>
        <taxon>Trematoda</taxon>
        <taxon>Digenea</taxon>
        <taxon>Plagiorchiida</taxon>
        <taxon>Echinostomata</taxon>
        <taxon>Echinostomatoidea</taxon>
        <taxon>Fasciolidae</taxon>
        <taxon>Fasciola</taxon>
    </lineage>
</organism>
<evidence type="ECO:0000256" key="4">
    <source>
        <dbReference type="ARBA" id="ARBA00022491"/>
    </source>
</evidence>
<dbReference type="InterPro" id="IPR023801">
    <property type="entry name" value="His_deacetylse_dom"/>
</dbReference>
<evidence type="ECO:0000256" key="8">
    <source>
        <dbReference type="ARBA" id="ARBA00023163"/>
    </source>
</evidence>
<evidence type="ECO:0000256" key="7">
    <source>
        <dbReference type="ARBA" id="ARBA00023015"/>
    </source>
</evidence>
<comment type="similarity">
    <text evidence="2">Belongs to the histone deacetylase family. HD type 2 subfamily.</text>
</comment>
<accession>A0A504Z4P2</accession>
<proteinExistence type="inferred from homology"/>
<keyword evidence="8" id="KW-0804">Transcription</keyword>
<dbReference type="GO" id="GO:0000118">
    <property type="term" value="C:histone deacetylase complex"/>
    <property type="evidence" value="ECO:0007669"/>
    <property type="project" value="TreeGrafter"/>
</dbReference>
<evidence type="ECO:0000256" key="5">
    <source>
        <dbReference type="ARBA" id="ARBA00022801"/>
    </source>
</evidence>
<dbReference type="Pfam" id="PF00850">
    <property type="entry name" value="Hist_deacetyl"/>
    <property type="match status" value="1"/>
</dbReference>
<dbReference type="STRING" id="46835.A0A504Z4P2"/>
<dbReference type="PANTHER" id="PTHR10625:SF5">
    <property type="entry name" value="HISTONE DEACETYLASE"/>
    <property type="match status" value="1"/>
</dbReference>
<dbReference type="EC" id="3.5.1.98" evidence="3"/>
<evidence type="ECO:0000256" key="1">
    <source>
        <dbReference type="ARBA" id="ARBA00004123"/>
    </source>
</evidence>